<feature type="compositionally biased region" description="Pro residues" evidence="1">
    <location>
        <begin position="30"/>
        <end position="45"/>
    </location>
</feature>
<dbReference type="Proteomes" id="UP000626109">
    <property type="component" value="Unassembled WGS sequence"/>
</dbReference>
<dbReference type="Gene3D" id="1.10.287.110">
    <property type="entry name" value="DnaJ domain"/>
    <property type="match status" value="1"/>
</dbReference>
<dbReference type="EMBL" id="CAJNNW010037326">
    <property type="protein sequence ID" value="CAE8740834.1"/>
    <property type="molecule type" value="Genomic_DNA"/>
</dbReference>
<gene>
    <name evidence="2" type="ORF">PGLA2088_LOCUS50183</name>
</gene>
<feature type="compositionally biased region" description="Basic residues" evidence="1">
    <location>
        <begin position="437"/>
        <end position="452"/>
    </location>
</feature>
<feature type="compositionally biased region" description="Low complexity" evidence="1">
    <location>
        <begin position="18"/>
        <end position="29"/>
    </location>
</feature>
<organism evidence="2 3">
    <name type="scientific">Polarella glacialis</name>
    <name type="common">Dinoflagellate</name>
    <dbReference type="NCBI Taxonomy" id="89957"/>
    <lineage>
        <taxon>Eukaryota</taxon>
        <taxon>Sar</taxon>
        <taxon>Alveolata</taxon>
        <taxon>Dinophyceae</taxon>
        <taxon>Suessiales</taxon>
        <taxon>Suessiaceae</taxon>
        <taxon>Polarella</taxon>
    </lineage>
</organism>
<accession>A0A813LXH4</accession>
<dbReference type="CDD" id="cd06257">
    <property type="entry name" value="DnaJ"/>
    <property type="match status" value="1"/>
</dbReference>
<feature type="region of interest" description="Disordered" evidence="1">
    <location>
        <begin position="437"/>
        <end position="458"/>
    </location>
</feature>
<sequence>MADVVAAAAAAAAAASARSARAAAARSQPPAAPPPPPPPPPPGPPAAVAAGVPLSDADRAELELRAEEMAAKSLAALPEAVRAVKLPAVKAGILKRLLIQAQSAPVASHAQPLGSRAAPPPRVSDDSVTFSYHEDMERHVGLRRPPTELPPPQDGVEACGDDPWFSDPKIRLALRDAVEVAHAEFKILVGNPAEEIARICPKDGRELRAGAVLRLGGHHLGGFGEADVAYAFRQLSRALHPDKNPDNPDAGSAFNRLKESQGELKQGLDEARSLVRRLSAPFRENAIDEEELRRPQEALFAQSTRLVAAVLALSSEGEVPAAAEQRAGTCFRLQAQRGGGGWALPAAPSPEDFLAAWLSQPELLSLLADAGVRGAYDCAPKRYRAHFLCLLARAAVLEGERSGGCVRQTWGAIWEIFPELQLWQQLRQLLEKKCQVHGKKQQKRERSRSPRRNAKDEGEFSTWAKRWRKMIRAVLPGGEAATVPWSDPELRKLCAALWRDFVDPLEKGPPGPETDAARRCLNLFRTEHRGAADVAAQKGAAPPEWAFVPAADLLLLLGEGIVGITVEGVFADGIGTKRLPFASAIFQTMM</sequence>
<dbReference type="AlphaFoldDB" id="A0A813LXH4"/>
<evidence type="ECO:0008006" key="4">
    <source>
        <dbReference type="Google" id="ProtNLM"/>
    </source>
</evidence>
<evidence type="ECO:0000256" key="1">
    <source>
        <dbReference type="SAM" id="MobiDB-lite"/>
    </source>
</evidence>
<dbReference type="InterPro" id="IPR036869">
    <property type="entry name" value="J_dom_sf"/>
</dbReference>
<dbReference type="SUPFAM" id="SSF46565">
    <property type="entry name" value="Chaperone J-domain"/>
    <property type="match status" value="1"/>
</dbReference>
<reference evidence="2" key="1">
    <citation type="submission" date="2021-02" db="EMBL/GenBank/DDBJ databases">
        <authorList>
            <person name="Dougan E. K."/>
            <person name="Rhodes N."/>
            <person name="Thang M."/>
            <person name="Chan C."/>
        </authorList>
    </citation>
    <scope>NUCLEOTIDE SEQUENCE</scope>
</reference>
<protein>
    <recommendedName>
        <fullName evidence="4">J domain-containing protein</fullName>
    </recommendedName>
</protein>
<evidence type="ECO:0000313" key="3">
    <source>
        <dbReference type="Proteomes" id="UP000626109"/>
    </source>
</evidence>
<proteinExistence type="predicted"/>
<evidence type="ECO:0000313" key="2">
    <source>
        <dbReference type="EMBL" id="CAE8740834.1"/>
    </source>
</evidence>
<comment type="caution">
    <text evidence="2">The sequence shown here is derived from an EMBL/GenBank/DDBJ whole genome shotgun (WGS) entry which is preliminary data.</text>
</comment>
<name>A0A813LXH4_POLGL</name>
<feature type="region of interest" description="Disordered" evidence="1">
    <location>
        <begin position="105"/>
        <end position="125"/>
    </location>
</feature>
<dbReference type="InterPro" id="IPR001623">
    <property type="entry name" value="DnaJ_domain"/>
</dbReference>
<feature type="region of interest" description="Disordered" evidence="1">
    <location>
        <begin position="18"/>
        <end position="55"/>
    </location>
</feature>